<gene>
    <name evidence="2" type="ORF">SAE02_77810</name>
</gene>
<proteinExistence type="predicted"/>
<dbReference type="RefSeq" id="WP_147041327.1">
    <property type="nucleotide sequence ID" value="NZ_BJYZ01000112.1"/>
</dbReference>
<dbReference type="AlphaFoldDB" id="A0A512E4M2"/>
<evidence type="ECO:0000313" key="3">
    <source>
        <dbReference type="Proteomes" id="UP000321523"/>
    </source>
</evidence>
<accession>A0A512E4M2</accession>
<feature type="region of interest" description="Disordered" evidence="1">
    <location>
        <begin position="322"/>
        <end position="367"/>
    </location>
</feature>
<comment type="caution">
    <text evidence="2">The sequence shown here is derived from an EMBL/GenBank/DDBJ whole genome shotgun (WGS) entry which is preliminary data.</text>
</comment>
<dbReference type="EMBL" id="BJYZ01000112">
    <property type="protein sequence ID" value="GEO43633.1"/>
    <property type="molecule type" value="Genomic_DNA"/>
</dbReference>
<sequence length="387" mass="41850">MYGYTLPVIVIGFMTWADTASAQEHCVAGLRVGLYDHYMSTTSASDNSTIHNQICEAYKKYESDKMGGDVKASYGLFSGSASLSREQVEAIGQSMCQANFSKEASDKLIKTSSSVIAPTAVMAYQRCLELSQKGLRVEIDSREEDRGAVTLSLSYLTDNPIRPKITGISLSPEEDFSCKGTLWDVVQNIPNSGAVELDRSRSMLCTRKISQTPIMIGTSHVVMAKPATILVETEAGAVRYHLAAIPVRAGPDEMEEIRSQLLPVGTIILTPNACPENFYIDVTADYDGRFLRADAKVSGQPTKVDADGSHTHDEFRHRHDVTGRINVPPGNGMKEGSAQRSAAGTDFPITGTTDEKTYTPTGGAHTHSSVGLRLCQKVTARTTASAQ</sequence>
<evidence type="ECO:0000313" key="2">
    <source>
        <dbReference type="EMBL" id="GEO43633.1"/>
    </source>
</evidence>
<organism evidence="2 3">
    <name type="scientific">Skermanella aerolata</name>
    <dbReference type="NCBI Taxonomy" id="393310"/>
    <lineage>
        <taxon>Bacteria</taxon>
        <taxon>Pseudomonadati</taxon>
        <taxon>Pseudomonadota</taxon>
        <taxon>Alphaproteobacteria</taxon>
        <taxon>Rhodospirillales</taxon>
        <taxon>Azospirillaceae</taxon>
        <taxon>Skermanella</taxon>
    </lineage>
</organism>
<protein>
    <submittedName>
        <fullName evidence="2">Uncharacterized protein</fullName>
    </submittedName>
</protein>
<evidence type="ECO:0000256" key="1">
    <source>
        <dbReference type="SAM" id="MobiDB-lite"/>
    </source>
</evidence>
<reference evidence="2 3" key="1">
    <citation type="submission" date="2019-07" db="EMBL/GenBank/DDBJ databases">
        <title>Whole genome shotgun sequence of Skermanella aerolata NBRC 106429.</title>
        <authorList>
            <person name="Hosoyama A."/>
            <person name="Uohara A."/>
            <person name="Ohji S."/>
            <person name="Ichikawa N."/>
        </authorList>
    </citation>
    <scope>NUCLEOTIDE SEQUENCE [LARGE SCALE GENOMIC DNA]</scope>
    <source>
        <strain evidence="2 3">NBRC 106429</strain>
    </source>
</reference>
<name>A0A512E4M2_9PROT</name>
<dbReference type="Proteomes" id="UP000321523">
    <property type="component" value="Unassembled WGS sequence"/>
</dbReference>
<keyword evidence="3" id="KW-1185">Reference proteome</keyword>